<dbReference type="EMBL" id="CM007657">
    <property type="protein sequence ID" value="ONH97506.1"/>
    <property type="molecule type" value="Genomic_DNA"/>
</dbReference>
<dbReference type="Gramene" id="ONH97506">
    <property type="protein sequence ID" value="ONH97506"/>
    <property type="gene ID" value="PRUPE_7G193300"/>
</dbReference>
<dbReference type="AlphaFoldDB" id="A0A251NDY6"/>
<name>A0A251NDY6_PRUPE</name>
<keyword evidence="3" id="KW-1185">Reference proteome</keyword>
<keyword evidence="1" id="KW-0732">Signal</keyword>
<evidence type="ECO:0000313" key="2">
    <source>
        <dbReference type="EMBL" id="ONH97506.1"/>
    </source>
</evidence>
<evidence type="ECO:0008006" key="4">
    <source>
        <dbReference type="Google" id="ProtNLM"/>
    </source>
</evidence>
<organism evidence="2 3">
    <name type="scientific">Prunus persica</name>
    <name type="common">Peach</name>
    <name type="synonym">Amygdalus persica</name>
    <dbReference type="NCBI Taxonomy" id="3760"/>
    <lineage>
        <taxon>Eukaryota</taxon>
        <taxon>Viridiplantae</taxon>
        <taxon>Streptophyta</taxon>
        <taxon>Embryophyta</taxon>
        <taxon>Tracheophyta</taxon>
        <taxon>Spermatophyta</taxon>
        <taxon>Magnoliopsida</taxon>
        <taxon>eudicotyledons</taxon>
        <taxon>Gunneridae</taxon>
        <taxon>Pentapetalae</taxon>
        <taxon>rosids</taxon>
        <taxon>fabids</taxon>
        <taxon>Rosales</taxon>
        <taxon>Rosaceae</taxon>
        <taxon>Amygdaloideae</taxon>
        <taxon>Amygdaleae</taxon>
        <taxon>Prunus</taxon>
    </lineage>
</organism>
<proteinExistence type="predicted"/>
<reference evidence="2 3" key="1">
    <citation type="journal article" date="2013" name="Nat. Genet.">
        <title>The high-quality draft genome of peach (Prunus persica) identifies unique patterns of genetic diversity, domestication and genome evolution.</title>
        <authorList>
            <consortium name="International Peach Genome Initiative"/>
            <person name="Verde I."/>
            <person name="Abbott A.G."/>
            <person name="Scalabrin S."/>
            <person name="Jung S."/>
            <person name="Shu S."/>
            <person name="Marroni F."/>
            <person name="Zhebentyayeva T."/>
            <person name="Dettori M.T."/>
            <person name="Grimwood J."/>
            <person name="Cattonaro F."/>
            <person name="Zuccolo A."/>
            <person name="Rossini L."/>
            <person name="Jenkins J."/>
            <person name="Vendramin E."/>
            <person name="Meisel L.A."/>
            <person name="Decroocq V."/>
            <person name="Sosinski B."/>
            <person name="Prochnik S."/>
            <person name="Mitros T."/>
            <person name="Policriti A."/>
            <person name="Cipriani G."/>
            <person name="Dondini L."/>
            <person name="Ficklin S."/>
            <person name="Goodstein D.M."/>
            <person name="Xuan P."/>
            <person name="Del Fabbro C."/>
            <person name="Aramini V."/>
            <person name="Copetti D."/>
            <person name="Gonzalez S."/>
            <person name="Horner D.S."/>
            <person name="Falchi R."/>
            <person name="Lucas S."/>
            <person name="Mica E."/>
            <person name="Maldonado J."/>
            <person name="Lazzari B."/>
            <person name="Bielenberg D."/>
            <person name="Pirona R."/>
            <person name="Miculan M."/>
            <person name="Barakat A."/>
            <person name="Testolin R."/>
            <person name="Stella A."/>
            <person name="Tartarini S."/>
            <person name="Tonutti P."/>
            <person name="Arus P."/>
            <person name="Orellana A."/>
            <person name="Wells C."/>
            <person name="Main D."/>
            <person name="Vizzotto G."/>
            <person name="Silva H."/>
            <person name="Salamini F."/>
            <person name="Schmutz J."/>
            <person name="Morgante M."/>
            <person name="Rokhsar D.S."/>
        </authorList>
    </citation>
    <scope>NUCLEOTIDE SEQUENCE [LARGE SCALE GENOMIC DNA]</scope>
    <source>
        <strain evidence="3">cv. Nemared</strain>
    </source>
</reference>
<accession>A0A251NDY6</accession>
<evidence type="ECO:0000256" key="1">
    <source>
        <dbReference type="SAM" id="SignalP"/>
    </source>
</evidence>
<feature type="signal peptide" evidence="1">
    <location>
        <begin position="1"/>
        <end position="19"/>
    </location>
</feature>
<dbReference type="Proteomes" id="UP000006882">
    <property type="component" value="Chromosome G7"/>
</dbReference>
<sequence length="140" mass="16290">MLLQSIGSLFLQIVFTAIGAKFFRQPSILPPRCPPHLLTNFITEVDAKSRNAMPLVEPGCFLRDFHFFPCLLKHLLHTWELKSVIQQPSQPYAAQFRRVKVRNTLEITHESHVWDQRMNCAPQNKHSTVLFFTFNISNTR</sequence>
<protein>
    <recommendedName>
        <fullName evidence="4">Secreted protein</fullName>
    </recommendedName>
</protein>
<evidence type="ECO:0000313" key="3">
    <source>
        <dbReference type="Proteomes" id="UP000006882"/>
    </source>
</evidence>
<gene>
    <name evidence="2" type="ORF">PRUPE_7G193300</name>
</gene>
<feature type="chain" id="PRO_5013372653" description="Secreted protein" evidence="1">
    <location>
        <begin position="20"/>
        <end position="140"/>
    </location>
</feature>